<accession>A0AC35GDR8</accession>
<organism evidence="1 2">
    <name type="scientific">Panagrolaimus sp. PS1159</name>
    <dbReference type="NCBI Taxonomy" id="55785"/>
    <lineage>
        <taxon>Eukaryota</taxon>
        <taxon>Metazoa</taxon>
        <taxon>Ecdysozoa</taxon>
        <taxon>Nematoda</taxon>
        <taxon>Chromadorea</taxon>
        <taxon>Rhabditida</taxon>
        <taxon>Tylenchina</taxon>
        <taxon>Panagrolaimomorpha</taxon>
        <taxon>Panagrolaimoidea</taxon>
        <taxon>Panagrolaimidae</taxon>
        <taxon>Panagrolaimus</taxon>
    </lineage>
</organism>
<dbReference type="Proteomes" id="UP000887580">
    <property type="component" value="Unplaced"/>
</dbReference>
<dbReference type="WBParaSite" id="PS1159_v2.g4220.t1">
    <property type="protein sequence ID" value="PS1159_v2.g4220.t1"/>
    <property type="gene ID" value="PS1159_v2.g4220"/>
</dbReference>
<reference evidence="2" key="1">
    <citation type="submission" date="2022-11" db="UniProtKB">
        <authorList>
            <consortium name="WormBaseParasite"/>
        </authorList>
    </citation>
    <scope>IDENTIFICATION</scope>
</reference>
<name>A0AC35GDR8_9BILA</name>
<sequence>MERDKARMIKLYDETVEICKRLYEDWSKLPSFLTEGCVEISDDEMEESGVFVELSSDEAAVTENTTSPHASSSPKMMDADFDTPEHISQPVDDIDIGAKKHFGSSSPDDEHRSEKENSHGKKFRSRSRSRSYSSKRKQRSRLRSSIGYAKFLNNAIK</sequence>
<evidence type="ECO:0000313" key="1">
    <source>
        <dbReference type="Proteomes" id="UP000887580"/>
    </source>
</evidence>
<proteinExistence type="predicted"/>
<evidence type="ECO:0000313" key="2">
    <source>
        <dbReference type="WBParaSite" id="PS1159_v2.g4220.t1"/>
    </source>
</evidence>
<protein>
    <submittedName>
        <fullName evidence="2">Uncharacterized protein</fullName>
    </submittedName>
</protein>